<dbReference type="EMBL" id="JBEFKJ010000004">
    <property type="protein sequence ID" value="KAL2046157.1"/>
    <property type="molecule type" value="Genomic_DNA"/>
</dbReference>
<reference evidence="1 2" key="1">
    <citation type="submission" date="2024-09" db="EMBL/GenBank/DDBJ databases">
        <title>Rethinking Asexuality: The Enigmatic Case of Functional Sexual Genes in Lepraria (Stereocaulaceae).</title>
        <authorList>
            <person name="Doellman M."/>
            <person name="Sun Y."/>
            <person name="Barcenas-Pena A."/>
            <person name="Lumbsch H.T."/>
            <person name="Grewe F."/>
        </authorList>
    </citation>
    <scope>NUCLEOTIDE SEQUENCE [LARGE SCALE GENOMIC DNA]</scope>
    <source>
        <strain evidence="1 2">Mercado 3170</strain>
    </source>
</reference>
<comment type="caution">
    <text evidence="1">The sequence shown here is derived from an EMBL/GenBank/DDBJ whole genome shotgun (WGS) entry which is preliminary data.</text>
</comment>
<keyword evidence="2" id="KW-1185">Reference proteome</keyword>
<protein>
    <submittedName>
        <fullName evidence="1">Uncharacterized protein</fullName>
    </submittedName>
</protein>
<evidence type="ECO:0000313" key="2">
    <source>
        <dbReference type="Proteomes" id="UP001590950"/>
    </source>
</evidence>
<accession>A0ABR4AN62</accession>
<dbReference type="Proteomes" id="UP001590950">
    <property type="component" value="Unassembled WGS sequence"/>
</dbReference>
<name>A0ABR4AN62_9LECA</name>
<organism evidence="1 2">
    <name type="scientific">Stereocaulon virgatum</name>
    <dbReference type="NCBI Taxonomy" id="373712"/>
    <lineage>
        <taxon>Eukaryota</taxon>
        <taxon>Fungi</taxon>
        <taxon>Dikarya</taxon>
        <taxon>Ascomycota</taxon>
        <taxon>Pezizomycotina</taxon>
        <taxon>Lecanoromycetes</taxon>
        <taxon>OSLEUM clade</taxon>
        <taxon>Lecanoromycetidae</taxon>
        <taxon>Lecanorales</taxon>
        <taxon>Lecanorineae</taxon>
        <taxon>Stereocaulaceae</taxon>
        <taxon>Stereocaulon</taxon>
    </lineage>
</organism>
<proteinExistence type="predicted"/>
<sequence>MVFQYTDKLCCCVEGMQQSRLGSNKDWVSTVDRACENIAEVRLVHTRRARKHTVMWRYHEFQKSCKLFSLELIICYRIVGDKKNSIAVEYRVNPAHTECLHGLH</sequence>
<evidence type="ECO:0000313" key="1">
    <source>
        <dbReference type="EMBL" id="KAL2046157.1"/>
    </source>
</evidence>
<gene>
    <name evidence="1" type="ORF">N7G274_001604</name>
</gene>